<keyword evidence="3" id="KW-1185">Reference proteome</keyword>
<accession>A0ABQ8UCK9</accession>
<proteinExistence type="predicted"/>
<comment type="caution">
    <text evidence="2">The sequence shown here is derived from an EMBL/GenBank/DDBJ whole genome shotgun (WGS) entry which is preliminary data.</text>
</comment>
<evidence type="ECO:0000313" key="2">
    <source>
        <dbReference type="EMBL" id="KAJ4457001.1"/>
    </source>
</evidence>
<gene>
    <name evidence="2" type="ORF">PAPYR_7642</name>
</gene>
<organism evidence="2 3">
    <name type="scientific">Paratrimastix pyriformis</name>
    <dbReference type="NCBI Taxonomy" id="342808"/>
    <lineage>
        <taxon>Eukaryota</taxon>
        <taxon>Metamonada</taxon>
        <taxon>Preaxostyla</taxon>
        <taxon>Paratrimastigidae</taxon>
        <taxon>Paratrimastix</taxon>
    </lineage>
</organism>
<sequence length="160" mass="16746">MKLVGQSTEGKEDTRPSPRPWVGGCGGSAGFEAPWGGGAGTSGARSQDGAQALHQAPGCPETFCIPEEEVEYGVHNPIPLEDTYAFFFVAVSSPPPPCVVRAFADTVREVGFGPALEAGRFKLLYLDLVTRPDEPRLVDATMACASPSPLSPFTAPKAAP</sequence>
<evidence type="ECO:0000313" key="3">
    <source>
        <dbReference type="Proteomes" id="UP001141327"/>
    </source>
</evidence>
<dbReference type="Proteomes" id="UP001141327">
    <property type="component" value="Unassembled WGS sequence"/>
</dbReference>
<feature type="region of interest" description="Disordered" evidence="1">
    <location>
        <begin position="1"/>
        <end position="52"/>
    </location>
</feature>
<protein>
    <submittedName>
        <fullName evidence="2">Uncharacterized protein</fullName>
    </submittedName>
</protein>
<reference evidence="2" key="1">
    <citation type="journal article" date="2022" name="bioRxiv">
        <title>Genomics of Preaxostyla Flagellates Illuminates Evolutionary Transitions and the Path Towards Mitochondrial Loss.</title>
        <authorList>
            <person name="Novak L.V.F."/>
            <person name="Treitli S.C."/>
            <person name="Pyrih J."/>
            <person name="Halakuc P."/>
            <person name="Pipaliya S.V."/>
            <person name="Vacek V."/>
            <person name="Brzon O."/>
            <person name="Soukal P."/>
            <person name="Eme L."/>
            <person name="Dacks J.B."/>
            <person name="Karnkowska A."/>
            <person name="Elias M."/>
            <person name="Hampl V."/>
        </authorList>
    </citation>
    <scope>NUCLEOTIDE SEQUENCE</scope>
    <source>
        <strain evidence="2">RCP-MX</strain>
    </source>
</reference>
<feature type="compositionally biased region" description="Gly residues" evidence="1">
    <location>
        <begin position="23"/>
        <end position="41"/>
    </location>
</feature>
<evidence type="ECO:0000256" key="1">
    <source>
        <dbReference type="SAM" id="MobiDB-lite"/>
    </source>
</evidence>
<dbReference type="EMBL" id="JAPMOS010000056">
    <property type="protein sequence ID" value="KAJ4457001.1"/>
    <property type="molecule type" value="Genomic_DNA"/>
</dbReference>
<name>A0ABQ8UCK9_9EUKA</name>